<feature type="region of interest" description="Disordered" evidence="1">
    <location>
        <begin position="1280"/>
        <end position="1387"/>
    </location>
</feature>
<evidence type="ECO:0000313" key="3">
    <source>
        <dbReference type="EMBL" id="KAF2459149.1"/>
    </source>
</evidence>
<dbReference type="Proteomes" id="UP000799766">
    <property type="component" value="Unassembled WGS sequence"/>
</dbReference>
<feature type="region of interest" description="Disordered" evidence="1">
    <location>
        <begin position="1122"/>
        <end position="1153"/>
    </location>
</feature>
<feature type="compositionally biased region" description="Polar residues" evidence="1">
    <location>
        <begin position="702"/>
        <end position="720"/>
    </location>
</feature>
<feature type="compositionally biased region" description="Low complexity" evidence="1">
    <location>
        <begin position="198"/>
        <end position="211"/>
    </location>
</feature>
<feature type="compositionally biased region" description="Basic residues" evidence="1">
    <location>
        <begin position="1048"/>
        <end position="1066"/>
    </location>
</feature>
<feature type="region of interest" description="Disordered" evidence="1">
    <location>
        <begin position="684"/>
        <end position="835"/>
    </location>
</feature>
<dbReference type="GO" id="GO:0051087">
    <property type="term" value="F:protein-folding chaperone binding"/>
    <property type="evidence" value="ECO:0007669"/>
    <property type="project" value="TreeGrafter"/>
</dbReference>
<dbReference type="Pfam" id="PF14636">
    <property type="entry name" value="FNIP_N"/>
    <property type="match status" value="1"/>
</dbReference>
<protein>
    <recommendedName>
        <fullName evidence="2">Folliculin-interacting protein N-terminal domain-containing protein</fullName>
    </recommendedName>
</protein>
<feature type="region of interest" description="Disordered" evidence="1">
    <location>
        <begin position="12"/>
        <end position="37"/>
    </location>
</feature>
<evidence type="ECO:0000259" key="2">
    <source>
        <dbReference type="Pfam" id="PF14636"/>
    </source>
</evidence>
<feature type="domain" description="Folliculin-interacting protein N-terminal" evidence="2">
    <location>
        <begin position="197"/>
        <end position="294"/>
    </location>
</feature>
<name>A0A6A6P5H2_9PEZI</name>
<dbReference type="PANTHER" id="PTHR21634">
    <property type="entry name" value="RE13835P"/>
    <property type="match status" value="1"/>
</dbReference>
<dbReference type="EMBL" id="MU001676">
    <property type="protein sequence ID" value="KAF2459149.1"/>
    <property type="molecule type" value="Genomic_DNA"/>
</dbReference>
<organism evidence="3 4">
    <name type="scientific">Lineolata rhizophorae</name>
    <dbReference type="NCBI Taxonomy" id="578093"/>
    <lineage>
        <taxon>Eukaryota</taxon>
        <taxon>Fungi</taxon>
        <taxon>Dikarya</taxon>
        <taxon>Ascomycota</taxon>
        <taxon>Pezizomycotina</taxon>
        <taxon>Dothideomycetes</taxon>
        <taxon>Dothideomycetes incertae sedis</taxon>
        <taxon>Lineolatales</taxon>
        <taxon>Lineolataceae</taxon>
        <taxon>Lineolata</taxon>
    </lineage>
</organism>
<feature type="region of interest" description="Disordered" evidence="1">
    <location>
        <begin position="940"/>
        <end position="984"/>
    </location>
</feature>
<dbReference type="OrthoDB" id="5428015at2759"/>
<gene>
    <name evidence="3" type="ORF">BDY21DRAFT_384982</name>
</gene>
<feature type="compositionally biased region" description="Basic and acidic residues" evidence="1">
    <location>
        <begin position="1280"/>
        <end position="1290"/>
    </location>
</feature>
<feature type="region of interest" description="Disordered" evidence="1">
    <location>
        <begin position="188"/>
        <end position="260"/>
    </location>
</feature>
<feature type="compositionally biased region" description="Gly residues" evidence="1">
    <location>
        <begin position="221"/>
        <end position="232"/>
    </location>
</feature>
<feature type="compositionally biased region" description="Low complexity" evidence="1">
    <location>
        <begin position="61"/>
        <end position="77"/>
    </location>
</feature>
<feature type="compositionally biased region" description="Low complexity" evidence="1">
    <location>
        <begin position="687"/>
        <end position="701"/>
    </location>
</feature>
<proteinExistence type="predicted"/>
<sequence>MLGRLLHSFEPPWRAATTASSSSSRPIPDSATDDAHTRSLLFPDSTTSAFFHPHHPDGAFSSAPGSPVVVPGSSYSATAPATGPHDGVPGADNDIDPARDVRIVVAQDEAGTALGRCVLFDSKPGGSSSGGSGSGSGSGSGGGAGGAPPGSPSHPPGAQSKPRKLSGSSGVGQGGILGSGGIFGAAGGAAQPGGGGSASAAHSRRSSLATSEPQTPRSPGFGVGGSAGGGGSAFARSSRQQQQQQQQQQAAQQARASREADELVNTCLDCMFSSYPLTYKGPGNKLHIIPLDQKVSGGGGASSADSAAASPVVGVDGAAAFSRGAEARRRRNLARSYTPGNPRPGGPQQQQHQSPEMETPSRDHRRRTVLITRTFTVSVPEEEDAGEGAYKKVNGVPISQDERRNSSRPKHRVSPTYAITVILQLPVASSSSSGLHPRSSSHRNQFRGPGSAPGGQDSLCSSYESDRKGGGGGGGGGLSFLEHSFSLEPALSASFHSDVDNWVDVIGQHWDVIARTLTSLQFALQECIFATFKGIDASAPPGAPRSRIMKLQPHALMFDAEIRAAMAAASERIVRGIKIPRVVTGQGRWGVWREEARWLSRWAGGRDQNFFFYNVLTAFLGNHLEWLSVMGPRWHRRRYHEQQRSSAGEDLTIASRTVIVAQDKMAARRLIFLLSAFLPAQHVSHGSASPARPSTSASLRAYSQSPPMSGALSRQQSLRRTINRRGKGSHSTTRFPAYTAAGTTAYDGSGDAHETPRPDVSESHRHSRRPSDARSIFKADLPLQGNADPTKKSSAGTTSTVTPTTAPVPHFTIQRSQSSSGASTLGRPESGSSLASDNLMHALNRQSSTATTSGSQATKGWGSFVSFWSGSYRRSSSSQSDIVQSTDDDGLGIAAGMRFNPALGAPQPRNKLERMDDFEDVEHQQVRGDVPTTQFAEQVRDFGGEPAGPGSPPSLPPVLRGRPIPARQRSSQQQQQQSPLRMSVNSNDGIIDVDIPIASFGSPLQSPLYGFQSTSSLDGSGALGTFGPQSHNSSFCSCSQSLCSVSHHHHHHNHNHHNHHHHHGQHHYSAAATPSDPHPPRVSVAGWLSRFHPDFALQGVGPYAELEADVRRAMSAEPTPVAAMATGSALTEPRDRNDQRGGAPAPAPTTATTPAATTKWVDVCSALIADARSFTIKRIRLRRLVKLIPSSSSSSSSAGAGAGAGAQMTGLPIGAPAGGLGLGISRSGTAGSADAPGSAGLAPAGPVTEVHLEEQFAEEALMDFDGVLADAVERVVARGEERDADAHADADADAAGAAGPGAGATAGGASAFGTSPASASAATTPTAPAAAVEAGMGGQGESESERGRERAVAAAGGGAGETGARPRGQQGGGQARHPPPPLALPLPAEVPKAECKALVLGALEAVVRGVVAEKERGGVAESTLREGVRRWLGEVEGWERDEGREERAR</sequence>
<feature type="compositionally biased region" description="Low complexity" evidence="1">
    <location>
        <begin position="957"/>
        <end position="978"/>
    </location>
</feature>
<evidence type="ECO:0000256" key="1">
    <source>
        <dbReference type="SAM" id="MobiDB-lite"/>
    </source>
</evidence>
<feature type="compositionally biased region" description="Low complexity" evidence="1">
    <location>
        <begin position="1307"/>
        <end position="1334"/>
    </location>
</feature>
<keyword evidence="4" id="KW-1185">Reference proteome</keyword>
<reference evidence="3" key="1">
    <citation type="journal article" date="2020" name="Stud. Mycol.">
        <title>101 Dothideomycetes genomes: a test case for predicting lifestyles and emergence of pathogens.</title>
        <authorList>
            <person name="Haridas S."/>
            <person name="Albert R."/>
            <person name="Binder M."/>
            <person name="Bloem J."/>
            <person name="Labutti K."/>
            <person name="Salamov A."/>
            <person name="Andreopoulos B."/>
            <person name="Baker S."/>
            <person name="Barry K."/>
            <person name="Bills G."/>
            <person name="Bluhm B."/>
            <person name="Cannon C."/>
            <person name="Castanera R."/>
            <person name="Culley D."/>
            <person name="Daum C."/>
            <person name="Ezra D."/>
            <person name="Gonzalez J."/>
            <person name="Henrissat B."/>
            <person name="Kuo A."/>
            <person name="Liang C."/>
            <person name="Lipzen A."/>
            <person name="Lutzoni F."/>
            <person name="Magnuson J."/>
            <person name="Mondo S."/>
            <person name="Nolan M."/>
            <person name="Ohm R."/>
            <person name="Pangilinan J."/>
            <person name="Park H.-J."/>
            <person name="Ramirez L."/>
            <person name="Alfaro M."/>
            <person name="Sun H."/>
            <person name="Tritt A."/>
            <person name="Yoshinaga Y."/>
            <person name="Zwiers L.-H."/>
            <person name="Turgeon B."/>
            <person name="Goodwin S."/>
            <person name="Spatafora J."/>
            <person name="Crous P."/>
            <person name="Grigoriev I."/>
        </authorList>
    </citation>
    <scope>NUCLEOTIDE SEQUENCE</scope>
    <source>
        <strain evidence="3">ATCC 16933</strain>
    </source>
</reference>
<dbReference type="InterPro" id="IPR028084">
    <property type="entry name" value="FNIP_N_dom"/>
</dbReference>
<feature type="compositionally biased region" description="Polar residues" evidence="1">
    <location>
        <begin position="813"/>
        <end position="823"/>
    </location>
</feature>
<feature type="compositionally biased region" description="Low complexity" evidence="1">
    <location>
        <begin position="793"/>
        <end position="809"/>
    </location>
</feature>
<feature type="compositionally biased region" description="Gly residues" evidence="1">
    <location>
        <begin position="188"/>
        <end position="197"/>
    </location>
</feature>
<dbReference type="GO" id="GO:0042030">
    <property type="term" value="F:ATPase inhibitor activity"/>
    <property type="evidence" value="ECO:0007669"/>
    <property type="project" value="TreeGrafter"/>
</dbReference>
<feature type="region of interest" description="Disordered" evidence="1">
    <location>
        <begin position="123"/>
        <end position="173"/>
    </location>
</feature>
<evidence type="ECO:0000313" key="4">
    <source>
        <dbReference type="Proteomes" id="UP000799766"/>
    </source>
</evidence>
<dbReference type="PANTHER" id="PTHR21634:SF9">
    <property type="entry name" value="RE13835P"/>
    <property type="match status" value="1"/>
</dbReference>
<feature type="region of interest" description="Disordered" evidence="1">
    <location>
        <begin position="56"/>
        <end position="95"/>
    </location>
</feature>
<feature type="region of interest" description="Disordered" evidence="1">
    <location>
        <begin position="1048"/>
        <end position="1081"/>
    </location>
</feature>
<feature type="region of interest" description="Disordered" evidence="1">
    <location>
        <begin position="322"/>
        <end position="415"/>
    </location>
</feature>
<feature type="compositionally biased region" description="Low complexity" evidence="1">
    <location>
        <begin position="233"/>
        <end position="255"/>
    </location>
</feature>
<feature type="compositionally biased region" description="Low complexity" evidence="1">
    <location>
        <begin position="15"/>
        <end position="24"/>
    </location>
</feature>
<dbReference type="GO" id="GO:0005737">
    <property type="term" value="C:cytoplasm"/>
    <property type="evidence" value="ECO:0007669"/>
    <property type="project" value="TreeGrafter"/>
</dbReference>
<feature type="region of interest" description="Disordered" evidence="1">
    <location>
        <begin position="430"/>
        <end position="475"/>
    </location>
</feature>
<feature type="compositionally biased region" description="Gly residues" evidence="1">
    <location>
        <begin position="127"/>
        <end position="148"/>
    </location>
</feature>
<feature type="compositionally biased region" description="Basic and acidic residues" evidence="1">
    <location>
        <begin position="750"/>
        <end position="777"/>
    </location>
</feature>
<feature type="compositionally biased region" description="Low complexity" evidence="1">
    <location>
        <begin position="737"/>
        <end position="749"/>
    </location>
</feature>
<accession>A0A6A6P5H2</accession>